<dbReference type="InterPro" id="IPR003492">
    <property type="entry name" value="Battenin_disease_Cln3"/>
</dbReference>
<feature type="transmembrane region" description="Helical" evidence="9">
    <location>
        <begin position="95"/>
        <end position="115"/>
    </location>
</feature>
<keyword evidence="5" id="KW-0029">Amino-acid transport</keyword>
<feature type="transmembrane region" description="Helical" evidence="9">
    <location>
        <begin position="529"/>
        <end position="548"/>
    </location>
</feature>
<evidence type="ECO:0000256" key="9">
    <source>
        <dbReference type="SAM" id="Phobius"/>
    </source>
</evidence>
<evidence type="ECO:0000256" key="4">
    <source>
        <dbReference type="ARBA" id="ARBA00022692"/>
    </source>
</evidence>
<reference evidence="10" key="1">
    <citation type="journal article" date="2020" name="Stud. Mycol.">
        <title>101 Dothideomycetes genomes: a test case for predicting lifestyles and emergence of pathogens.</title>
        <authorList>
            <person name="Haridas S."/>
            <person name="Albert R."/>
            <person name="Binder M."/>
            <person name="Bloem J."/>
            <person name="Labutti K."/>
            <person name="Salamov A."/>
            <person name="Andreopoulos B."/>
            <person name="Baker S."/>
            <person name="Barry K."/>
            <person name="Bills G."/>
            <person name="Bluhm B."/>
            <person name="Cannon C."/>
            <person name="Castanera R."/>
            <person name="Culley D."/>
            <person name="Daum C."/>
            <person name="Ezra D."/>
            <person name="Gonzalez J."/>
            <person name="Henrissat B."/>
            <person name="Kuo A."/>
            <person name="Liang C."/>
            <person name="Lipzen A."/>
            <person name="Lutzoni F."/>
            <person name="Magnuson J."/>
            <person name="Mondo S."/>
            <person name="Nolan M."/>
            <person name="Ohm R."/>
            <person name="Pangilinan J."/>
            <person name="Park H.-J."/>
            <person name="Ramirez L."/>
            <person name="Alfaro M."/>
            <person name="Sun H."/>
            <person name="Tritt A."/>
            <person name="Yoshinaga Y."/>
            <person name="Zwiers L.-H."/>
            <person name="Turgeon B."/>
            <person name="Goodwin S."/>
            <person name="Spatafora J."/>
            <person name="Crous P."/>
            <person name="Grigoriev I."/>
        </authorList>
    </citation>
    <scope>NUCLEOTIDE SEQUENCE</scope>
    <source>
        <strain evidence="10">CBS 130266</strain>
    </source>
</reference>
<comment type="caution">
    <text evidence="10">The sequence shown here is derived from an EMBL/GenBank/DDBJ whole genome shotgun (WGS) entry which is preliminary data.</text>
</comment>
<evidence type="ECO:0000313" key="11">
    <source>
        <dbReference type="Proteomes" id="UP000800235"/>
    </source>
</evidence>
<proteinExistence type="inferred from homology"/>
<evidence type="ECO:0000256" key="5">
    <source>
        <dbReference type="ARBA" id="ARBA00022970"/>
    </source>
</evidence>
<organism evidence="10 11">
    <name type="scientific">Tothia fuscella</name>
    <dbReference type="NCBI Taxonomy" id="1048955"/>
    <lineage>
        <taxon>Eukaryota</taxon>
        <taxon>Fungi</taxon>
        <taxon>Dikarya</taxon>
        <taxon>Ascomycota</taxon>
        <taxon>Pezizomycotina</taxon>
        <taxon>Dothideomycetes</taxon>
        <taxon>Pleosporomycetidae</taxon>
        <taxon>Venturiales</taxon>
        <taxon>Cylindrosympodiaceae</taxon>
        <taxon>Tothia</taxon>
    </lineage>
</organism>
<feature type="transmembrane region" description="Helical" evidence="9">
    <location>
        <begin position="152"/>
        <end position="172"/>
    </location>
</feature>
<name>A0A9P4TXX2_9PEZI</name>
<dbReference type="GO" id="GO:0051453">
    <property type="term" value="P:regulation of intracellular pH"/>
    <property type="evidence" value="ECO:0007669"/>
    <property type="project" value="TreeGrafter"/>
</dbReference>
<dbReference type="GO" id="GO:0006865">
    <property type="term" value="P:amino acid transport"/>
    <property type="evidence" value="ECO:0007669"/>
    <property type="project" value="UniProtKB-KW"/>
</dbReference>
<keyword evidence="3" id="KW-0813">Transport</keyword>
<feature type="transmembrane region" description="Helical" evidence="9">
    <location>
        <begin position="122"/>
        <end position="146"/>
    </location>
</feature>
<protein>
    <submittedName>
        <fullName evidence="10">Uncharacterized protein</fullName>
    </submittedName>
</protein>
<dbReference type="PANTHER" id="PTHR10981">
    <property type="entry name" value="BATTENIN"/>
    <property type="match status" value="1"/>
</dbReference>
<evidence type="ECO:0000256" key="3">
    <source>
        <dbReference type="ARBA" id="ARBA00022448"/>
    </source>
</evidence>
<dbReference type="OrthoDB" id="5356721at2759"/>
<dbReference type="GO" id="GO:0016020">
    <property type="term" value="C:membrane"/>
    <property type="evidence" value="ECO:0007669"/>
    <property type="project" value="InterPro"/>
</dbReference>
<keyword evidence="7 9" id="KW-0472">Membrane</keyword>
<feature type="transmembrane region" description="Helical" evidence="9">
    <location>
        <begin position="208"/>
        <end position="227"/>
    </location>
</feature>
<dbReference type="PANTHER" id="PTHR10981:SF0">
    <property type="entry name" value="BATTENIN"/>
    <property type="match status" value="1"/>
</dbReference>
<dbReference type="Proteomes" id="UP000800235">
    <property type="component" value="Unassembled WGS sequence"/>
</dbReference>
<feature type="transmembrane region" description="Helical" evidence="9">
    <location>
        <begin position="569"/>
        <end position="595"/>
    </location>
</feature>
<evidence type="ECO:0000313" key="10">
    <source>
        <dbReference type="EMBL" id="KAF2429696.1"/>
    </source>
</evidence>
<evidence type="ECO:0000256" key="7">
    <source>
        <dbReference type="ARBA" id="ARBA00023136"/>
    </source>
</evidence>
<dbReference type="InterPro" id="IPR036259">
    <property type="entry name" value="MFS_trans_sf"/>
</dbReference>
<keyword evidence="4 9" id="KW-0812">Transmembrane</keyword>
<feature type="region of interest" description="Disordered" evidence="8">
    <location>
        <begin position="371"/>
        <end position="400"/>
    </location>
</feature>
<feature type="transmembrane region" description="Helical" evidence="9">
    <location>
        <begin position="436"/>
        <end position="458"/>
    </location>
</feature>
<dbReference type="Pfam" id="PF02487">
    <property type="entry name" value="CLN3"/>
    <property type="match status" value="1"/>
</dbReference>
<dbReference type="AlphaFoldDB" id="A0A9P4TXX2"/>
<evidence type="ECO:0000256" key="6">
    <source>
        <dbReference type="ARBA" id="ARBA00022989"/>
    </source>
</evidence>
<feature type="transmembrane region" description="Helical" evidence="9">
    <location>
        <begin position="478"/>
        <end position="498"/>
    </location>
</feature>
<dbReference type="EMBL" id="MU007044">
    <property type="protein sequence ID" value="KAF2429696.1"/>
    <property type="molecule type" value="Genomic_DNA"/>
</dbReference>
<evidence type="ECO:0000256" key="8">
    <source>
        <dbReference type="SAM" id="MobiDB-lite"/>
    </source>
</evidence>
<feature type="transmembrane region" description="Helical" evidence="9">
    <location>
        <begin position="67"/>
        <end position="89"/>
    </location>
</feature>
<feature type="transmembrane region" description="Helical" evidence="9">
    <location>
        <begin position="503"/>
        <end position="523"/>
    </location>
</feature>
<keyword evidence="11" id="KW-1185">Reference proteome</keyword>
<comment type="similarity">
    <text evidence="2">Belongs to the battenin family.</text>
</comment>
<comment type="subcellular location">
    <subcellularLocation>
        <location evidence="1">Endomembrane system</location>
        <topology evidence="1">Multi-pass membrane protein</topology>
    </subcellularLocation>
</comment>
<dbReference type="SUPFAM" id="SSF103473">
    <property type="entry name" value="MFS general substrate transporter"/>
    <property type="match status" value="1"/>
</dbReference>
<evidence type="ECO:0000256" key="2">
    <source>
        <dbReference type="ARBA" id="ARBA00007467"/>
    </source>
</evidence>
<dbReference type="GO" id="GO:0012505">
    <property type="term" value="C:endomembrane system"/>
    <property type="evidence" value="ECO:0007669"/>
    <property type="project" value="UniProtKB-SubCell"/>
</dbReference>
<feature type="transmembrane region" description="Helical" evidence="9">
    <location>
        <begin position="184"/>
        <end position="202"/>
    </location>
</feature>
<dbReference type="GO" id="GO:0005773">
    <property type="term" value="C:vacuole"/>
    <property type="evidence" value="ECO:0007669"/>
    <property type="project" value="UniProtKB-ARBA"/>
</dbReference>
<feature type="region of interest" description="Disordered" evidence="8">
    <location>
        <begin position="239"/>
        <end position="261"/>
    </location>
</feature>
<gene>
    <name evidence="10" type="ORF">EJ08DRAFT_697968</name>
</gene>
<accession>A0A9P4TXX2</accession>
<sequence>MGLTWTTREVKVKFPKWNDKERASRNSTSVVDFERGVQAAPAPLTIHTVDTEETGWKSWFSRDIMGYFILGMLVPLPQMTIMSAARLMFPGITGIFGIALAVPAATAAYSLPFFAYHIPYNIVVVINIVVAILSLVTCTLGTSIAGPVVGTVLAGLGAAIGQYLYLAVAAFYPQRSVITFSIGTRVIFVVRAAMYMGFMAAFHDDWRLSIRIIAPLPLLHGLVYWLMLTPKGRKFAEETRRRSSNGLSGAEVESVPTHLVNGRQEEGVGKLPHVSGLRGSIVFEEPQSPAPSLFSYPGSFQIPAPKLPDRFLVLHPDVEEENLNSSFDEVLEKFGCPAPDVQGTVNGDSVTVMRPQTPMFGRLLSVRSNTYNPRSHTGPISRDVSTRSNAPKPLSSHRPYETINEASIERPLPPLPPSSDGFCNGRSKAYLLWRTVIPHYAVPLMISVAGSMIAMTGFAPTYLHLNLFKVAPKGDLNYQLNTFSSGLAAVAFASYTLYKPYPWLWTISLCQSAIILLGLIQLFKPFFTYFPVWLVFAFLTGGLEGASVTNTNFAIARDFAKERGEVRSFAMSFGALGNFCGDVVGGAVAIGVQVAGERFLKVKT</sequence>
<keyword evidence="6 9" id="KW-1133">Transmembrane helix</keyword>
<evidence type="ECO:0000256" key="1">
    <source>
        <dbReference type="ARBA" id="ARBA00004127"/>
    </source>
</evidence>